<feature type="domain" description="ISXO2-like transposase" evidence="2">
    <location>
        <begin position="145"/>
        <end position="304"/>
    </location>
</feature>
<dbReference type="InterPro" id="IPR051354">
    <property type="entry name" value="Transposase_27_IS1"/>
</dbReference>
<proteinExistence type="predicted"/>
<dbReference type="InterPro" id="IPR024445">
    <property type="entry name" value="Tnp_ISXO2-like"/>
</dbReference>
<dbReference type="EMBL" id="WMIB01000028">
    <property type="protein sequence ID" value="MTH55407.1"/>
    <property type="molecule type" value="Genomic_DNA"/>
</dbReference>
<evidence type="ECO:0000313" key="4">
    <source>
        <dbReference type="Proteomes" id="UP000434639"/>
    </source>
</evidence>
<dbReference type="OrthoDB" id="9802985at2"/>
<reference evidence="3 4" key="1">
    <citation type="journal article" date="2017" name="Int. J. Syst. Evol. Microbiol.">
        <title>Bacillus mangrovi sp. nov., isolated from a sediment sample from a mangrove forest.</title>
        <authorList>
            <person name="Gupta V."/>
            <person name="Singh P.K."/>
            <person name="Korpole S."/>
            <person name="Tanuku N.R.S."/>
            <person name="Pinnaka A.K."/>
        </authorList>
    </citation>
    <scope>NUCLEOTIDE SEQUENCE [LARGE SCALE GENOMIC DNA]</scope>
    <source>
        <strain evidence="3 4">KCTC 33872</strain>
    </source>
</reference>
<gene>
    <name evidence="3" type="ORF">GKZ89_18605</name>
</gene>
<evidence type="ECO:0000313" key="3">
    <source>
        <dbReference type="EMBL" id="MTH55407.1"/>
    </source>
</evidence>
<comment type="caution">
    <text evidence="3">The sequence shown here is derived from an EMBL/GenBank/DDBJ whole genome shotgun (WGS) entry which is preliminary data.</text>
</comment>
<evidence type="ECO:0000259" key="2">
    <source>
        <dbReference type="SMART" id="SM01126"/>
    </source>
</evidence>
<protein>
    <submittedName>
        <fullName evidence="3">IS1595 family transposase</fullName>
    </submittedName>
</protein>
<organism evidence="3 4">
    <name type="scientific">Metabacillus mangrovi</name>
    <dbReference type="NCBI Taxonomy" id="1491830"/>
    <lineage>
        <taxon>Bacteria</taxon>
        <taxon>Bacillati</taxon>
        <taxon>Bacillota</taxon>
        <taxon>Bacilli</taxon>
        <taxon>Bacillales</taxon>
        <taxon>Bacillaceae</taxon>
        <taxon>Metabacillus</taxon>
    </lineage>
</organism>
<dbReference type="Pfam" id="PF12762">
    <property type="entry name" value="DDE_Tnp_IS1595"/>
    <property type="match status" value="1"/>
</dbReference>
<dbReference type="NCBIfam" id="NF033547">
    <property type="entry name" value="transpos_IS1595"/>
    <property type="match status" value="1"/>
</dbReference>
<dbReference type="RefSeq" id="WP_155113903.1">
    <property type="nucleotide sequence ID" value="NZ_WMIB01000028.1"/>
</dbReference>
<name>A0A7X2V619_9BACI</name>
<sequence length="336" mass="39037">MWLDIYEEFNELSKSEQMALFNAMKEDLFPDEPDKITELLKTIREARFASGIGCVHCGSTSVKRNGKYRTRQRYLCNDCGKTFNDMTNTPFSGSRYPEKWVKYIEMMVEGYTLPKIAERLKIHISTAFYWRHKILNALGSLGFEQLKGIVESDETFFKESMKGERKITHREPKERGGKDPKRGISNLKIAVVVAQDRNGNAVARKAGTGRVRAEEIDLVIGKYIEPSALLCTDTATNYKKFAKIKGLQHEAINERQKQRVKKGIFHIQHVNNFHHRLKDWMDRFQGVATKYLDNYLYWFRWLQLGKNLAFEKQVEQMFISACQKSNKTTVLSLRAI</sequence>
<keyword evidence="4" id="KW-1185">Reference proteome</keyword>
<evidence type="ECO:0000256" key="1">
    <source>
        <dbReference type="SAM" id="MobiDB-lite"/>
    </source>
</evidence>
<accession>A0A7X2V619</accession>
<dbReference type="PANTHER" id="PTHR33293">
    <property type="entry name" value="INSERTION ELEMENT IS1 1 PROTEIN INSB-RELATED"/>
    <property type="match status" value="1"/>
</dbReference>
<dbReference type="AlphaFoldDB" id="A0A7X2V619"/>
<dbReference type="PANTHER" id="PTHR33293:SF1">
    <property type="entry name" value="INSERTION ELEMENT IS1 1 PROTEIN INSB-RELATED"/>
    <property type="match status" value="1"/>
</dbReference>
<dbReference type="Proteomes" id="UP000434639">
    <property type="component" value="Unassembled WGS sequence"/>
</dbReference>
<feature type="region of interest" description="Disordered" evidence="1">
    <location>
        <begin position="161"/>
        <end position="180"/>
    </location>
</feature>
<dbReference type="SMART" id="SM01126">
    <property type="entry name" value="DDE_Tnp_IS1595"/>
    <property type="match status" value="1"/>
</dbReference>